<feature type="transmembrane region" description="Helical" evidence="2">
    <location>
        <begin position="46"/>
        <end position="67"/>
    </location>
</feature>
<feature type="compositionally biased region" description="Basic and acidic residues" evidence="1">
    <location>
        <begin position="137"/>
        <end position="151"/>
    </location>
</feature>
<keyword evidence="2" id="KW-1133">Transmembrane helix</keyword>
<sequence length="151" mass="15953">MGLLLTFETPDPGPRTSDPRLVLSWMGISAGTLLCIQSSVGQHAHVQTIAAITLLIVGFTGLGLFGAGSARRRIRVLAVAVFSLGLFVCQAAGLFVKLKPEVRVGGVLLFMAVTWRLAGPDDGRSPQGHEAPADLSQLDHREPPSGNKKSD</sequence>
<keyword evidence="2" id="KW-0812">Transmembrane</keyword>
<dbReference type="Proteomes" id="UP000001058">
    <property type="component" value="Unassembled WGS sequence"/>
</dbReference>
<organism evidence="4">
    <name type="scientific">Volvox carteri f. nagariensis</name>
    <dbReference type="NCBI Taxonomy" id="3068"/>
    <lineage>
        <taxon>Eukaryota</taxon>
        <taxon>Viridiplantae</taxon>
        <taxon>Chlorophyta</taxon>
        <taxon>core chlorophytes</taxon>
        <taxon>Chlorophyceae</taxon>
        <taxon>CS clade</taxon>
        <taxon>Chlamydomonadales</taxon>
        <taxon>Volvocaceae</taxon>
        <taxon>Volvox</taxon>
    </lineage>
</organism>
<protein>
    <submittedName>
        <fullName evidence="3">Uncharacterized protein</fullName>
    </submittedName>
</protein>
<evidence type="ECO:0000256" key="1">
    <source>
        <dbReference type="SAM" id="MobiDB-lite"/>
    </source>
</evidence>
<gene>
    <name evidence="3" type="ORF">VOLCADRAFT_107335</name>
</gene>
<proteinExistence type="predicted"/>
<dbReference type="InParanoid" id="D8UDD1"/>
<feature type="region of interest" description="Disordered" evidence="1">
    <location>
        <begin position="121"/>
        <end position="151"/>
    </location>
</feature>
<dbReference type="KEGG" id="vcn:VOLCADRAFT_107335"/>
<dbReference type="EMBL" id="GL378384">
    <property type="protein sequence ID" value="EFJ42244.1"/>
    <property type="molecule type" value="Genomic_DNA"/>
</dbReference>
<feature type="transmembrane region" description="Helical" evidence="2">
    <location>
        <begin position="21"/>
        <end position="40"/>
    </location>
</feature>
<dbReference type="RefSeq" id="XP_002956642.1">
    <property type="nucleotide sequence ID" value="XM_002956596.1"/>
</dbReference>
<feature type="transmembrane region" description="Helical" evidence="2">
    <location>
        <begin position="74"/>
        <end position="96"/>
    </location>
</feature>
<dbReference type="OrthoDB" id="10471789at2759"/>
<evidence type="ECO:0000313" key="4">
    <source>
        <dbReference type="Proteomes" id="UP000001058"/>
    </source>
</evidence>
<dbReference type="GeneID" id="9627644"/>
<evidence type="ECO:0000256" key="2">
    <source>
        <dbReference type="SAM" id="Phobius"/>
    </source>
</evidence>
<evidence type="ECO:0000313" key="3">
    <source>
        <dbReference type="EMBL" id="EFJ42244.1"/>
    </source>
</evidence>
<name>D8UDD1_VOLCA</name>
<reference evidence="3 4" key="1">
    <citation type="journal article" date="2010" name="Science">
        <title>Genomic analysis of organismal complexity in the multicellular green alga Volvox carteri.</title>
        <authorList>
            <person name="Prochnik S.E."/>
            <person name="Umen J."/>
            <person name="Nedelcu A.M."/>
            <person name="Hallmann A."/>
            <person name="Miller S.M."/>
            <person name="Nishii I."/>
            <person name="Ferris P."/>
            <person name="Kuo A."/>
            <person name="Mitros T."/>
            <person name="Fritz-Laylin L.K."/>
            <person name="Hellsten U."/>
            <person name="Chapman J."/>
            <person name="Simakov O."/>
            <person name="Rensing S.A."/>
            <person name="Terry A."/>
            <person name="Pangilinan J."/>
            <person name="Kapitonov V."/>
            <person name="Jurka J."/>
            <person name="Salamov A."/>
            <person name="Shapiro H."/>
            <person name="Schmutz J."/>
            <person name="Grimwood J."/>
            <person name="Lindquist E."/>
            <person name="Lucas S."/>
            <person name="Grigoriev I.V."/>
            <person name="Schmitt R."/>
            <person name="Kirk D."/>
            <person name="Rokhsar D.S."/>
        </authorList>
    </citation>
    <scope>NUCLEOTIDE SEQUENCE [LARGE SCALE GENOMIC DNA]</scope>
    <source>
        <strain evidence="4">f. Nagariensis / Eve</strain>
    </source>
</reference>
<keyword evidence="4" id="KW-1185">Reference proteome</keyword>
<dbReference type="AlphaFoldDB" id="D8UDD1"/>
<accession>D8UDD1</accession>
<keyword evidence="2" id="KW-0472">Membrane</keyword>